<accession>A0A3N2Q3V4</accession>
<evidence type="ECO:0000313" key="2">
    <source>
        <dbReference type="EMBL" id="ROT41396.1"/>
    </source>
</evidence>
<dbReference type="RefSeq" id="XP_028469202.1">
    <property type="nucleotide sequence ID" value="XM_028611378.1"/>
</dbReference>
<protein>
    <submittedName>
        <fullName evidence="2">Uncharacterized protein</fullName>
    </submittedName>
</protein>
<evidence type="ECO:0000256" key="1">
    <source>
        <dbReference type="SAM" id="Phobius"/>
    </source>
</evidence>
<keyword evidence="3" id="KW-1185">Reference proteome</keyword>
<organism evidence="2 3">
    <name type="scientific">Sodiomyces alkalinus (strain CBS 110278 / VKM F-3762 / F11)</name>
    <name type="common">Alkaliphilic filamentous fungus</name>
    <dbReference type="NCBI Taxonomy" id="1314773"/>
    <lineage>
        <taxon>Eukaryota</taxon>
        <taxon>Fungi</taxon>
        <taxon>Dikarya</taxon>
        <taxon>Ascomycota</taxon>
        <taxon>Pezizomycotina</taxon>
        <taxon>Sordariomycetes</taxon>
        <taxon>Hypocreomycetidae</taxon>
        <taxon>Glomerellales</taxon>
        <taxon>Plectosphaerellaceae</taxon>
        <taxon>Sodiomyces</taxon>
    </lineage>
</organism>
<dbReference type="AlphaFoldDB" id="A0A3N2Q3V4"/>
<sequence>MSSRPFHKEADPASPRYPRQVYLRLPDDYITGDAVPHVSPVYGPDPRPGSPFRLSLHQYPAYDGRWGYHHDDEELPSWTTRSKDWCKTSMTKLRNALTIAHKQSPIVTCCAYGVMLFLFLLWITSLFRGVWA</sequence>
<feature type="transmembrane region" description="Helical" evidence="1">
    <location>
        <begin position="111"/>
        <end position="131"/>
    </location>
</feature>
<dbReference type="Proteomes" id="UP000272025">
    <property type="component" value="Unassembled WGS sequence"/>
</dbReference>
<keyword evidence="1" id="KW-0472">Membrane</keyword>
<reference evidence="2 3" key="1">
    <citation type="journal article" date="2018" name="Mol. Ecol.">
        <title>The obligate alkalophilic soda-lake fungus Sodiomyces alkalinus has shifted to a protein diet.</title>
        <authorList>
            <person name="Grum-Grzhimaylo A.A."/>
            <person name="Falkoski D.L."/>
            <person name="van den Heuvel J."/>
            <person name="Valero-Jimenez C.A."/>
            <person name="Min B."/>
            <person name="Choi I.G."/>
            <person name="Lipzen A."/>
            <person name="Daum C.G."/>
            <person name="Aanen D.K."/>
            <person name="Tsang A."/>
            <person name="Henrissat B."/>
            <person name="Bilanenko E.N."/>
            <person name="de Vries R.P."/>
            <person name="van Kan J.A.L."/>
            <person name="Grigoriev I.V."/>
            <person name="Debets A.J.M."/>
        </authorList>
    </citation>
    <scope>NUCLEOTIDE SEQUENCE [LARGE SCALE GENOMIC DNA]</scope>
    <source>
        <strain evidence="2 3">F11</strain>
    </source>
</reference>
<name>A0A3N2Q3V4_SODAK</name>
<dbReference type="EMBL" id="ML119052">
    <property type="protein sequence ID" value="ROT41396.1"/>
    <property type="molecule type" value="Genomic_DNA"/>
</dbReference>
<keyword evidence="1" id="KW-0812">Transmembrane</keyword>
<proteinExistence type="predicted"/>
<dbReference type="GeneID" id="39579856"/>
<gene>
    <name evidence="2" type="ORF">SODALDRAFT_331116</name>
</gene>
<keyword evidence="1" id="KW-1133">Transmembrane helix</keyword>
<evidence type="ECO:0000313" key="3">
    <source>
        <dbReference type="Proteomes" id="UP000272025"/>
    </source>
</evidence>